<dbReference type="PANTHER" id="PTHR22916">
    <property type="entry name" value="GLYCOSYLTRANSFERASE"/>
    <property type="match status" value="1"/>
</dbReference>
<dbReference type="SUPFAM" id="SSF53448">
    <property type="entry name" value="Nucleotide-diphospho-sugar transferases"/>
    <property type="match status" value="1"/>
</dbReference>
<dbReference type="InterPro" id="IPR001173">
    <property type="entry name" value="Glyco_trans_2-like"/>
</dbReference>
<dbReference type="InterPro" id="IPR029044">
    <property type="entry name" value="Nucleotide-diphossugar_trans"/>
</dbReference>
<dbReference type="Pfam" id="PF00535">
    <property type="entry name" value="Glycos_transf_2"/>
    <property type="match status" value="1"/>
</dbReference>
<dbReference type="Gene3D" id="3.90.550.10">
    <property type="entry name" value="Spore Coat Polysaccharide Biosynthesis Protein SpsA, Chain A"/>
    <property type="match status" value="1"/>
</dbReference>
<accession>A0A327T6T7</accession>
<feature type="domain" description="Glycosyltransferase 2-like" evidence="1">
    <location>
        <begin position="7"/>
        <end position="130"/>
    </location>
</feature>
<dbReference type="OrthoDB" id="9770457at2"/>
<protein>
    <submittedName>
        <fullName evidence="2">Glycosyl transferase family 2</fullName>
    </submittedName>
</protein>
<dbReference type="CDD" id="cd00761">
    <property type="entry name" value="Glyco_tranf_GTA_type"/>
    <property type="match status" value="1"/>
</dbReference>
<comment type="caution">
    <text evidence="2">The sequence shown here is derived from an EMBL/GenBank/DDBJ whole genome shotgun (WGS) entry which is preliminary data.</text>
</comment>
<evidence type="ECO:0000313" key="2">
    <source>
        <dbReference type="EMBL" id="RAJ35443.1"/>
    </source>
</evidence>
<dbReference type="AlphaFoldDB" id="A0A327T6T7"/>
<keyword evidence="2" id="KW-0808">Transferase</keyword>
<dbReference type="STRING" id="188932.AY601_0870"/>
<dbReference type="GO" id="GO:0016758">
    <property type="term" value="F:hexosyltransferase activity"/>
    <property type="evidence" value="ECO:0007669"/>
    <property type="project" value="UniProtKB-ARBA"/>
</dbReference>
<evidence type="ECO:0000259" key="1">
    <source>
        <dbReference type="Pfam" id="PF00535"/>
    </source>
</evidence>
<organism evidence="2 3">
    <name type="scientific">Pedobacter cryoconitis</name>
    <dbReference type="NCBI Taxonomy" id="188932"/>
    <lineage>
        <taxon>Bacteria</taxon>
        <taxon>Pseudomonadati</taxon>
        <taxon>Bacteroidota</taxon>
        <taxon>Sphingobacteriia</taxon>
        <taxon>Sphingobacteriales</taxon>
        <taxon>Sphingobacteriaceae</taxon>
        <taxon>Pedobacter</taxon>
    </lineage>
</organism>
<evidence type="ECO:0000313" key="3">
    <source>
        <dbReference type="Proteomes" id="UP000249754"/>
    </source>
</evidence>
<dbReference type="EMBL" id="QLLR01000002">
    <property type="protein sequence ID" value="RAJ35443.1"/>
    <property type="molecule type" value="Genomic_DNA"/>
</dbReference>
<proteinExistence type="predicted"/>
<dbReference type="Proteomes" id="UP000249754">
    <property type="component" value="Unassembled WGS sequence"/>
</dbReference>
<sequence>MNTPLVSCIMPTANRPNFVALAVDHFLNQDFRNAELIIIDDGKKSVRSLLPDHYRIKYFYTDPLGSIGVKRNFACEKAGGEIIMHWDDDDWYAYDWISKSVNFLNESKADISGLAKIIFFSPRAGKFWKYDGDRLEHPWLAGATMAYKKSFWQTHPFKDLQIGEDYDYSWNTGARIYAHDYSDGFIATLHNSNTTLKPFEDPRHKREYASNWMEVQYEGKTENPKKSRYYY</sequence>
<reference evidence="2 3" key="1">
    <citation type="submission" date="2018-06" db="EMBL/GenBank/DDBJ databases">
        <title>Genomic Encyclopedia of Archaeal and Bacterial Type Strains, Phase II (KMG-II): from individual species to whole genera.</title>
        <authorList>
            <person name="Goeker M."/>
        </authorList>
    </citation>
    <scope>NUCLEOTIDE SEQUENCE [LARGE SCALE GENOMIC DNA]</scope>
    <source>
        <strain evidence="2 3">DSM 14825</strain>
    </source>
</reference>
<name>A0A327T6T7_9SPHI</name>
<dbReference type="RefSeq" id="WP_111632326.1">
    <property type="nucleotide sequence ID" value="NZ_QLLR01000002.1"/>
</dbReference>
<dbReference type="PANTHER" id="PTHR22916:SF3">
    <property type="entry name" value="UDP-GLCNAC:BETAGAL BETA-1,3-N-ACETYLGLUCOSAMINYLTRANSFERASE-LIKE PROTEIN 1"/>
    <property type="match status" value="1"/>
</dbReference>
<gene>
    <name evidence="2" type="ORF">LY11_00686</name>
</gene>